<dbReference type="InterPro" id="IPR047589">
    <property type="entry name" value="DUF11_rpt"/>
</dbReference>
<dbReference type="NCBIfam" id="TIGR01451">
    <property type="entry name" value="B_ant_repeat"/>
    <property type="match status" value="1"/>
</dbReference>
<sequence>MQQRRRWWSVLMLFILTTVFPVLPAQATDRSAPATSAIAEQQPLMLTDPAEEPNPITLTQSGVSVSIIPSPNRLRSGQDLIYTVSYVNNSGGPLNNVRIKVTWNFWSVARPTTLNADQFQQHCRDTGVNACAPLNISGSSVARSSSPDYNSTTKVGSFTYTINDGNPLANGASGSFQIALRVPEFVFPVFGKDPRRPSASAEFYVGNESTARAIANGSALVEGPLFKLEKERTASGLTARIFPTQTGEYRLRLTNVDREDAITATNVQLTDIVPFGAEFVSSVRGPDRTNFPPTQITIGGRPALVWTIPQLQLGQSIDIFVTFRKLDLSPCDRMTNRKTDYYVTSDEMPFKLNTTERYTSAPQTGDVTYNVRPPVEVVFGSTQTVIFGERGSFTFKVRNYWPQPLNNLQVKIELQPNVRYVPGSASNVGSFTVQPPSAGNGGILLWTFNIPAGNINTPVEQSFSFEVTARYSTAGNGTGSGTTIGSVVVPSGVPSNCNVGDIGGFKVMPRLVVAKYSEAERSGTTYIARNNQPFEYVISLTNNGSSPMTNIEVHDLLPAGNGADFSYVLNSATIDDGDRTTASPFEPAQGTTVVGSTEHQTLSWSGIVLNPGETRYIRYSVITRGQIQTRTYCNDLDQQRMMNALINPDTNQPPEEITFASARACVRIIPNIQVSKFFSDANGANLGTTKIITGPVPVGGQELYFTLTITNAETTATYTAGLVDFAPPELAFRSVVATNLPADKRQPDIVGNNPWAWPTLSIPPGQTYTVRIQTLFNPACVTAQYKNQVGYDFFDSTAGSNVRISPRPPVEVVIDYRCGTNRLDYEIKVDRTTLGLRDRGIFTLTVRNLNTNAPLNGVRAFAILPPRYVYSETNNSNQYMFTGQRALSDGRTELSWNIAPIPASGVVNIIFWAAAADIITTSDVYAYATADNLLSATCRSSNRCTTYTYDGQQHTVAWERVTTQPLHTYTPRISGLTECAVSGEERLYSLTMLNTNVVPYRNTTVTLTLPIGLTYLRPDTGMPAPSRVIPITEGSQAGSTQLIWEGLTVPAKPTSGNVSELPLAVWLRVSQVWSDQATRAEVSSPDGVIPITDGEVDPTVRICINGPAIAKTASVATVPLTGSGSEEPTFLYQIEVVNPTTTSMTVTLRDVLPVGVTYRAMLTGPAPAISNSNGRTVLTWTNRTVPAQSGDMPGRLTVLFRVTVNPAQVSGNVVNTVEIVSSSVAITNQFLEAPVELVTTRSVFVPVVMR</sequence>
<evidence type="ECO:0000256" key="1">
    <source>
        <dbReference type="SAM" id="SignalP"/>
    </source>
</evidence>
<evidence type="ECO:0000313" key="2">
    <source>
        <dbReference type="EMBL" id="PMP79443.1"/>
    </source>
</evidence>
<evidence type="ECO:0000313" key="3">
    <source>
        <dbReference type="Proteomes" id="UP000243376"/>
    </source>
</evidence>
<accession>A0A2J6X3D5</accession>
<dbReference type="AlphaFoldDB" id="A0A2J6X3D5"/>
<dbReference type="PANTHER" id="PTHR34819:SF3">
    <property type="entry name" value="CELL SURFACE PROTEIN"/>
    <property type="match status" value="1"/>
</dbReference>
<dbReference type="InterPro" id="IPR051172">
    <property type="entry name" value="Chlamydia_OmcB"/>
</dbReference>
<keyword evidence="1" id="KW-0732">Signal</keyword>
<protein>
    <submittedName>
        <fullName evidence="2">Uncharacterized protein</fullName>
    </submittedName>
</protein>
<reference evidence="2 3" key="1">
    <citation type="submission" date="2018-01" db="EMBL/GenBank/DDBJ databases">
        <title>Metagenomic assembled genomes from two thermal pools in the Uzon Caldera, Kamchatka, Russia.</title>
        <authorList>
            <person name="Wilkins L."/>
            <person name="Ettinger C."/>
        </authorList>
    </citation>
    <scope>NUCLEOTIDE SEQUENCE [LARGE SCALE GENOMIC DNA]</scope>
    <source>
        <strain evidence="2">ZAV-02</strain>
    </source>
</reference>
<feature type="signal peptide" evidence="1">
    <location>
        <begin position="1"/>
        <end position="27"/>
    </location>
</feature>
<dbReference type="Proteomes" id="UP000243376">
    <property type="component" value="Unassembled WGS sequence"/>
</dbReference>
<comment type="caution">
    <text evidence="2">The sequence shown here is derived from an EMBL/GenBank/DDBJ whole genome shotgun (WGS) entry which is preliminary data.</text>
</comment>
<organism evidence="2 3">
    <name type="scientific">Chloroflexus aggregans</name>
    <dbReference type="NCBI Taxonomy" id="152260"/>
    <lineage>
        <taxon>Bacteria</taxon>
        <taxon>Bacillati</taxon>
        <taxon>Chloroflexota</taxon>
        <taxon>Chloroflexia</taxon>
        <taxon>Chloroflexales</taxon>
        <taxon>Chloroflexineae</taxon>
        <taxon>Chloroflexaceae</taxon>
        <taxon>Chloroflexus</taxon>
    </lineage>
</organism>
<name>A0A2J6X3D5_9CHLR</name>
<feature type="chain" id="PRO_5014438345" evidence="1">
    <location>
        <begin position="28"/>
        <end position="1250"/>
    </location>
</feature>
<dbReference type="EMBL" id="PNIQ01000666">
    <property type="protein sequence ID" value="PMP79443.1"/>
    <property type="molecule type" value="Genomic_DNA"/>
</dbReference>
<gene>
    <name evidence="2" type="ORF">C0184_09945</name>
</gene>
<dbReference type="PANTHER" id="PTHR34819">
    <property type="entry name" value="LARGE CYSTEINE-RICH PERIPLASMIC PROTEIN OMCB"/>
    <property type="match status" value="1"/>
</dbReference>
<proteinExistence type="predicted"/>